<dbReference type="PANTHER" id="PTHR42776:SF27">
    <property type="entry name" value="DIPEPTIDYL PEPTIDASE FAMILY MEMBER 6"/>
    <property type="match status" value="1"/>
</dbReference>
<reference evidence="4" key="1">
    <citation type="submission" date="2021-04" db="EMBL/GenBank/DDBJ databases">
        <title>Genomic insights into ecological role and evolution of a novel Thermoplasmata order Candidatus Sysuiplasmatales.</title>
        <authorList>
            <person name="Yuan Y."/>
        </authorList>
    </citation>
    <scope>NUCLEOTIDE SEQUENCE</scope>
    <source>
        <strain evidence="4">YP2-bin.285</strain>
    </source>
</reference>
<keyword evidence="2" id="KW-0720">Serine protease</keyword>
<gene>
    <name evidence="4" type="ORF">J9259_04965</name>
</gene>
<accession>A0A8J7YJW8</accession>
<evidence type="ECO:0000259" key="3">
    <source>
        <dbReference type="Pfam" id="PF00326"/>
    </source>
</evidence>
<feature type="domain" description="Peptidase S9 prolyl oligopeptidase catalytic" evidence="3">
    <location>
        <begin position="409"/>
        <end position="611"/>
    </location>
</feature>
<dbReference type="InterPro" id="IPR011659">
    <property type="entry name" value="WD40"/>
</dbReference>
<comment type="caution">
    <text evidence="4">The sequence shown here is derived from an EMBL/GenBank/DDBJ whole genome shotgun (WGS) entry which is preliminary data.</text>
</comment>
<sequence length="614" mass="69066">MVKSDRHLSHLSYDRFTQYFRYGAVDTLGDNSVIYTSDINGQFNIWTQSYSGNAVPGYQRMLTAFHDRTVRDFAVSPDGRQIYFMADCNGNEQFQIYRIGSSGGDPISITSDETVRHELNKGSIHPGGKLIAYCDNSRTRTDFDLVIMDIRSGREKRPLHEGVIWAFPVWDKTGACLTATQINSNTDMHSFIYNMRKSKTAEIMPHAEEGVVAAVGWTEEGKVLVVSDIGHEFRNLFLYNPENEKLMPVFEGKNDVDGALYTPVTGEVVYAINTDGYTELYRGRPGSRFARIQMPCRGHLSSVLSGMSVDLKRRNLAIVWAPDNRPPEIAIVGLSKRKSSILTDSMAGGVPGNIPSPELVHFRSFDGRMIPAFYYRPAGRRSRFPAVLSIHGGPESQERPGWGYEGLYQFLQCSGIAVLCPNIRGSTGYGKSYQKLIHRDWGGDELRDLRAAAEWLRNRREIDGERMAVFGGSFGGFAALSCVTRLPEFWTAGVDICGPSNLVTFCKSVPPFWKRFMRDWVGDADTEADFLMERSPITYIDRTKADMLIIQGANDPRVVKEESDQMVERLRQLGRYVEYIVFPDEGHGFTKSENARKGFGAVAQFLVERLRGKD</sequence>
<dbReference type="SUPFAM" id="SSF82171">
    <property type="entry name" value="DPP6 N-terminal domain-like"/>
    <property type="match status" value="1"/>
</dbReference>
<dbReference type="InterPro" id="IPR011042">
    <property type="entry name" value="6-blade_b-propeller_TolB-like"/>
</dbReference>
<evidence type="ECO:0000256" key="1">
    <source>
        <dbReference type="ARBA" id="ARBA00022801"/>
    </source>
</evidence>
<proteinExistence type="predicted"/>
<organism evidence="4 5">
    <name type="scientific">Candidatus Sysuiplasma superficiale</name>
    <dbReference type="NCBI Taxonomy" id="2823368"/>
    <lineage>
        <taxon>Archaea</taxon>
        <taxon>Methanobacteriati</taxon>
        <taxon>Thermoplasmatota</taxon>
        <taxon>Thermoplasmata</taxon>
        <taxon>Candidatus Sysuiplasmatales</taxon>
        <taxon>Candidatus Sysuiplasmataceae</taxon>
        <taxon>Candidatus Sysuiplasma</taxon>
    </lineage>
</organism>
<evidence type="ECO:0000313" key="5">
    <source>
        <dbReference type="Proteomes" id="UP000716004"/>
    </source>
</evidence>
<dbReference type="Gene3D" id="3.40.50.1820">
    <property type="entry name" value="alpha/beta hydrolase"/>
    <property type="match status" value="1"/>
</dbReference>
<name>A0A8J7YJW8_9ARCH</name>
<dbReference type="PANTHER" id="PTHR42776">
    <property type="entry name" value="SERINE PEPTIDASE S9 FAMILY MEMBER"/>
    <property type="match status" value="1"/>
</dbReference>
<dbReference type="Pfam" id="PF00326">
    <property type="entry name" value="Peptidase_S9"/>
    <property type="match status" value="1"/>
</dbReference>
<dbReference type="GO" id="GO:0006508">
    <property type="term" value="P:proteolysis"/>
    <property type="evidence" value="ECO:0007669"/>
    <property type="project" value="InterPro"/>
</dbReference>
<protein>
    <submittedName>
        <fullName evidence="4">S9 family peptidase</fullName>
    </submittedName>
</protein>
<keyword evidence="2" id="KW-0645">Protease</keyword>
<evidence type="ECO:0000313" key="4">
    <source>
        <dbReference type="EMBL" id="MBX8631854.1"/>
    </source>
</evidence>
<dbReference type="Proteomes" id="UP000716004">
    <property type="component" value="Unassembled WGS sequence"/>
</dbReference>
<dbReference type="InterPro" id="IPR029058">
    <property type="entry name" value="AB_hydrolase_fold"/>
</dbReference>
<dbReference type="GO" id="GO:0004252">
    <property type="term" value="F:serine-type endopeptidase activity"/>
    <property type="evidence" value="ECO:0007669"/>
    <property type="project" value="TreeGrafter"/>
</dbReference>
<dbReference type="InterPro" id="IPR001375">
    <property type="entry name" value="Peptidase_S9_cat"/>
</dbReference>
<dbReference type="AlphaFoldDB" id="A0A8J7YJW8"/>
<dbReference type="EMBL" id="JAGVSJ010000010">
    <property type="protein sequence ID" value="MBX8631854.1"/>
    <property type="molecule type" value="Genomic_DNA"/>
</dbReference>
<dbReference type="Pfam" id="PF07676">
    <property type="entry name" value="PD40"/>
    <property type="match status" value="1"/>
</dbReference>
<evidence type="ECO:0000256" key="2">
    <source>
        <dbReference type="ARBA" id="ARBA00022825"/>
    </source>
</evidence>
<keyword evidence="1" id="KW-0378">Hydrolase</keyword>
<dbReference type="SUPFAM" id="SSF53474">
    <property type="entry name" value="alpha/beta-Hydrolases"/>
    <property type="match status" value="1"/>
</dbReference>
<dbReference type="Gene3D" id="2.120.10.30">
    <property type="entry name" value="TolB, C-terminal domain"/>
    <property type="match status" value="1"/>
</dbReference>